<evidence type="ECO:0000313" key="7">
    <source>
        <dbReference type="Proteomes" id="UP000253664"/>
    </source>
</evidence>
<dbReference type="STRING" id="1330021.A0A367LIV8"/>
<evidence type="ECO:0000259" key="5">
    <source>
        <dbReference type="Pfam" id="PF09511"/>
    </source>
</evidence>
<gene>
    <name evidence="6" type="ORF">L249_5950</name>
</gene>
<reference evidence="6 7" key="1">
    <citation type="journal article" date="2015" name="BMC Genomics">
        <title>Insights from the genome of Ophiocordyceps polyrhachis-furcata to pathogenicity and host specificity in insect fungi.</title>
        <authorList>
            <person name="Wichadakul D."/>
            <person name="Kobmoo N."/>
            <person name="Ingsriswang S."/>
            <person name="Tangphatsornruang S."/>
            <person name="Chantasingh D."/>
            <person name="Luangsa-ard J.J."/>
            <person name="Eurwilaichitr L."/>
        </authorList>
    </citation>
    <scope>NUCLEOTIDE SEQUENCE [LARGE SCALE GENOMIC DNA]</scope>
    <source>
        <strain evidence="6 7">BCC 54312</strain>
    </source>
</reference>
<comment type="similarity">
    <text evidence="1">Belongs to the TRL1 family.</text>
</comment>
<evidence type="ECO:0000256" key="2">
    <source>
        <dbReference type="PIRSR" id="PIRSR019634-50"/>
    </source>
</evidence>
<dbReference type="GO" id="GO:0051730">
    <property type="term" value="F:GTP-dependent polyribonucleotide 5'-hydroxyl-kinase activity"/>
    <property type="evidence" value="ECO:0007669"/>
    <property type="project" value="InterPro"/>
</dbReference>
<comment type="catalytic activity">
    <reaction evidence="1">
        <text>ATP + (ribonucleotide)n-3'-hydroxyl + 5'-phospho-(ribonucleotide)m = (ribonucleotide)n+m + AMP + diphosphate.</text>
        <dbReference type="EC" id="6.5.1.3"/>
    </reaction>
</comment>
<sequence>MKTIFRTGQKLASTRQYLGLTAASSASRHASSQISDLGRSLVTVAMSGRDQEVTDLLGVLEKSCGGKKKTGLSVKKTTYQIKSSRDGIQLDSWRFQDWDYKKKELPTYARGLFTTKRKDGTPEIAVRGYDKFFNVGEVNDTRWENIVAQTKPPYDITLKENGCIIFIGGLEDGTLVVCSKHSTGDRVDGVSHASAGEARLEQQLAALGKSKEDFARELRKRNATAVAEFCDDSFEEHILAYGPDKAGLYLHGLNHNLPVFSTYSSPEVQKFAEQWGFRKIGLITMNDVQSVKAFLEKTAETGAHDGRDVEGFVIRCKMSRSPGNQPYSDWFFKYKFDEPYLMYRQWREVTKMMISGKEPKYKKHKLITGQYLDYARKRLSADPQLGKLYTLNHGIIALRDDFLRFKNLKGSDAADMDEKEDEVMPDTTGNVVLCPVATIGCGKTTCALALTKLFEWGHVQNDNITGKARPPRFTAAVLQQLKKYPVVFADRNNAEKRERNQIIGDLKKQDAKIKVVCIHYRHDDATMNKIRELTTERVRLRGNNHQTINTAMGQEKQEHIMDGFLKRYEPCEPWALPDSAFDLVIDLDPLVDSRVNLETVITRLHKVFPNLVKKVPSAQQLDDAIRAALDHKVHSQGRQPVAGDLEYMSVNVDSDAINTALKQAFGRVDAQTGEFFKQLEQTGRIQRDFHVTLMHRATSQQHPELWQRYKRAFETLQGADGKLGVCDVILERIVFDGRVMAMVVRLVDEEGKWPCVNRVAHITVGTLNKSIKPKESNDLLAKWLDEGAQEGQIQEVVFEQKPIIKGHVRAVQSRR</sequence>
<comment type="caution">
    <text evidence="6">The sequence shown here is derived from an EMBL/GenBank/DDBJ whole genome shotgun (WGS) entry which is preliminary data.</text>
</comment>
<dbReference type="AlphaFoldDB" id="A0A367LIV8"/>
<feature type="active site" description="N6-AMP-lysine intermediate" evidence="2">
    <location>
        <position position="159"/>
    </location>
</feature>
<dbReference type="PANTHER" id="PTHR32004:SF1">
    <property type="entry name" value="TRNA LIGASE"/>
    <property type="match status" value="1"/>
</dbReference>
<dbReference type="EMBL" id="LKCN02000004">
    <property type="protein sequence ID" value="RCI14351.1"/>
    <property type="molecule type" value="Genomic_DNA"/>
</dbReference>
<dbReference type="OrthoDB" id="276239at2759"/>
<organism evidence="6 7">
    <name type="scientific">Ophiocordyceps polyrhachis-furcata BCC 54312</name>
    <dbReference type="NCBI Taxonomy" id="1330021"/>
    <lineage>
        <taxon>Eukaryota</taxon>
        <taxon>Fungi</taxon>
        <taxon>Dikarya</taxon>
        <taxon>Ascomycota</taxon>
        <taxon>Pezizomycotina</taxon>
        <taxon>Sordariomycetes</taxon>
        <taxon>Hypocreomycetidae</taxon>
        <taxon>Hypocreales</taxon>
        <taxon>Ophiocordycipitaceae</taxon>
        <taxon>Ophiocordyceps</taxon>
    </lineage>
</organism>
<dbReference type="InterPro" id="IPR015966">
    <property type="entry name" value="tRNA_lig_kin_fungi"/>
</dbReference>
<keyword evidence="1" id="KW-0819">tRNA processing</keyword>
<dbReference type="GO" id="GO:0006388">
    <property type="term" value="P:tRNA splicing, via endonucleolytic cleavage and ligation"/>
    <property type="evidence" value="ECO:0007669"/>
    <property type="project" value="UniProtKB-UniRule"/>
</dbReference>
<dbReference type="GO" id="GO:0008081">
    <property type="term" value="F:phosphoric diester hydrolase activity"/>
    <property type="evidence" value="ECO:0007669"/>
    <property type="project" value="InterPro"/>
</dbReference>
<feature type="domain" description="T4 RNA ligase 1-like N-terminal" evidence="5">
    <location>
        <begin position="108"/>
        <end position="341"/>
    </location>
</feature>
<feature type="domain" description="tRNA ligase phosphodiesterase" evidence="3">
    <location>
        <begin position="592"/>
        <end position="811"/>
    </location>
</feature>
<dbReference type="Pfam" id="PF09511">
    <property type="entry name" value="RNA_lig_T4_1"/>
    <property type="match status" value="1"/>
</dbReference>
<evidence type="ECO:0000259" key="4">
    <source>
        <dbReference type="Pfam" id="PF08303"/>
    </source>
</evidence>
<dbReference type="InterPro" id="IPR027417">
    <property type="entry name" value="P-loop_NTPase"/>
</dbReference>
<evidence type="ECO:0000313" key="6">
    <source>
        <dbReference type="EMBL" id="RCI14351.1"/>
    </source>
</evidence>
<dbReference type="InterPro" id="IPR015965">
    <property type="entry name" value="tRNA_lig_PDEase"/>
</dbReference>
<dbReference type="Gene3D" id="3.40.50.300">
    <property type="entry name" value="P-loop containing nucleotide triphosphate hydrolases"/>
    <property type="match status" value="1"/>
</dbReference>
<evidence type="ECO:0000256" key="1">
    <source>
        <dbReference type="PIRNR" id="PIRNR019634"/>
    </source>
</evidence>
<accession>A0A367LIV8</accession>
<protein>
    <recommendedName>
        <fullName evidence="1">tRNA ligase</fullName>
        <ecNumber evidence="1">6.5.1.3</ecNumber>
    </recommendedName>
</protein>
<dbReference type="InterPro" id="IPR019039">
    <property type="entry name" value="T4-Rnl1-like_N"/>
</dbReference>
<dbReference type="GO" id="GO:0005524">
    <property type="term" value="F:ATP binding"/>
    <property type="evidence" value="ECO:0007669"/>
    <property type="project" value="UniProtKB-UniRule"/>
</dbReference>
<dbReference type="Pfam" id="PF08303">
    <property type="entry name" value="tRNA_lig_kinase"/>
    <property type="match status" value="1"/>
</dbReference>
<dbReference type="Pfam" id="PF08302">
    <property type="entry name" value="tRNA_lig_CPD"/>
    <property type="match status" value="1"/>
</dbReference>
<dbReference type="EC" id="6.5.1.3" evidence="1"/>
<dbReference type="GO" id="GO:0005634">
    <property type="term" value="C:nucleus"/>
    <property type="evidence" value="ECO:0007669"/>
    <property type="project" value="TreeGrafter"/>
</dbReference>
<dbReference type="GO" id="GO:0003972">
    <property type="term" value="F:RNA ligase (ATP) activity"/>
    <property type="evidence" value="ECO:0007669"/>
    <property type="project" value="UniProtKB-UniRule"/>
</dbReference>
<dbReference type="PANTHER" id="PTHR32004">
    <property type="entry name" value="TRNA LIGASE"/>
    <property type="match status" value="1"/>
</dbReference>
<dbReference type="SUPFAM" id="SSF52540">
    <property type="entry name" value="P-loop containing nucleoside triphosphate hydrolases"/>
    <property type="match status" value="1"/>
</dbReference>
<feature type="domain" description="tRNA ligase kinase" evidence="4">
    <location>
        <begin position="432"/>
        <end position="589"/>
    </location>
</feature>
<dbReference type="InterPro" id="IPR012387">
    <property type="entry name" value="Trl1_fun"/>
</dbReference>
<dbReference type="Proteomes" id="UP000253664">
    <property type="component" value="Unassembled WGS sequence"/>
</dbReference>
<evidence type="ECO:0000259" key="3">
    <source>
        <dbReference type="Pfam" id="PF08302"/>
    </source>
</evidence>
<keyword evidence="1" id="KW-0436">Ligase</keyword>
<proteinExistence type="inferred from homology"/>
<name>A0A367LIV8_9HYPO</name>
<keyword evidence="7" id="KW-1185">Reference proteome</keyword>
<dbReference type="PIRSF" id="PIRSF019634">
    <property type="entry name" value="tRNA_lig_yeast"/>
    <property type="match status" value="1"/>
</dbReference>